<dbReference type="KEGG" id="soe:110775913"/>
<keyword evidence="2" id="KW-1185">Reference proteome</keyword>
<organism evidence="2 3">
    <name type="scientific">Spinacia oleracea</name>
    <name type="common">Spinach</name>
    <dbReference type="NCBI Taxonomy" id="3562"/>
    <lineage>
        <taxon>Eukaryota</taxon>
        <taxon>Viridiplantae</taxon>
        <taxon>Streptophyta</taxon>
        <taxon>Embryophyta</taxon>
        <taxon>Tracheophyta</taxon>
        <taxon>Spermatophyta</taxon>
        <taxon>Magnoliopsida</taxon>
        <taxon>eudicotyledons</taxon>
        <taxon>Gunneridae</taxon>
        <taxon>Pentapetalae</taxon>
        <taxon>Caryophyllales</taxon>
        <taxon>Chenopodiaceae</taxon>
        <taxon>Chenopodioideae</taxon>
        <taxon>Anserineae</taxon>
        <taxon>Spinacia</taxon>
    </lineage>
</organism>
<reference evidence="3" key="2">
    <citation type="submission" date="2025-08" db="UniProtKB">
        <authorList>
            <consortium name="RefSeq"/>
        </authorList>
    </citation>
    <scope>IDENTIFICATION</scope>
    <source>
        <tissue evidence="3">Leaf</tissue>
    </source>
</reference>
<evidence type="ECO:0000313" key="3">
    <source>
        <dbReference type="RefSeq" id="XP_021836203.2"/>
    </source>
</evidence>
<feature type="domain" description="TRF2/HOY1 PH-like" evidence="1">
    <location>
        <begin position="98"/>
        <end position="216"/>
    </location>
</feature>
<dbReference type="Proteomes" id="UP000813463">
    <property type="component" value="Chromosome 4"/>
</dbReference>
<sequence>MSWSNNGDYENYYQRYYINNDNGEAFPSVYNEAPFHGNASSELQNDLTELDIEKVKRGESELGLKLTKTPSLLSLFSNASITDDTNLSGSPEKLKAANFPALSLKIGSWMRESRHEGELIAKCYFKKRQLVWEVLNGNLKNKIEFLWSNISAIKATFHANGPGVLDIMLEKPPLFFHEVNPQPRKHTNWEQTEDFTKNQASLIRKHRLIFGQGVLEKHYTKIIQADSRLLYISQQPFPYQASMYFNEIHFSNQLCFENLSAALPSNHPSIMDFSGHSKSASYPVHQQELSPNNEDHHPYYLNNQTQFAISSSVSQESTTHDQQGGYVYPDVNNVPLINNDVGLHPLSYTLPHDYMPQMEAFGTGLPYLGESHQTRYDYDEAAGGTDQYQLSHEYDQSQHYYNNAGGQHWL</sequence>
<evidence type="ECO:0000313" key="2">
    <source>
        <dbReference type="Proteomes" id="UP000813463"/>
    </source>
</evidence>
<proteinExistence type="predicted"/>
<reference evidence="2" key="1">
    <citation type="journal article" date="2021" name="Nat. Commun.">
        <title>Genomic analyses provide insights into spinach domestication and the genetic basis of agronomic traits.</title>
        <authorList>
            <person name="Cai X."/>
            <person name="Sun X."/>
            <person name="Xu C."/>
            <person name="Sun H."/>
            <person name="Wang X."/>
            <person name="Ge C."/>
            <person name="Zhang Z."/>
            <person name="Wang Q."/>
            <person name="Fei Z."/>
            <person name="Jiao C."/>
            <person name="Wang Q."/>
        </authorList>
    </citation>
    <scope>NUCLEOTIDE SEQUENCE [LARGE SCALE GENOMIC DNA]</scope>
    <source>
        <strain evidence="2">cv. Varoflay</strain>
    </source>
</reference>
<accession>A0A9R0HSJ6</accession>
<dbReference type="Pfam" id="PF24818">
    <property type="entry name" value="PH_TRF2_HOY1"/>
    <property type="match status" value="1"/>
</dbReference>
<dbReference type="AlphaFoldDB" id="A0A9R0HSJ6"/>
<dbReference type="GeneID" id="110775913"/>
<name>A0A9R0HSJ6_SPIOL</name>
<dbReference type="InterPro" id="IPR057939">
    <property type="entry name" value="TRF2_HOY1_PH"/>
</dbReference>
<gene>
    <name evidence="3" type="primary">LOC110775913</name>
</gene>
<dbReference type="PANTHER" id="PTHR33494">
    <property type="entry name" value="OS02G0793800 PROTEIN"/>
    <property type="match status" value="1"/>
</dbReference>
<dbReference type="RefSeq" id="XP_021836203.2">
    <property type="nucleotide sequence ID" value="XM_021980511.2"/>
</dbReference>
<evidence type="ECO:0000259" key="1">
    <source>
        <dbReference type="Pfam" id="PF24818"/>
    </source>
</evidence>
<dbReference type="PANTHER" id="PTHR33494:SF5">
    <property type="entry name" value="F10A16.6 PROTEIN"/>
    <property type="match status" value="1"/>
</dbReference>
<protein>
    <recommendedName>
        <fullName evidence="1">TRF2/HOY1 PH-like domain-containing protein</fullName>
    </recommendedName>
</protein>